<sequence>MQLVKKLTATGRLQDWHGMVCPWCAGGHITGNNHKLIESTYARLGGARVRYVQQMEKTIKSGAVDEWPDVEAEEADLGKENDVAVSDKDKPVRRDWKPIAQRHPARRHVVLHADGARTYKMKFPGVLHDNVVHMKREIVRQGGTFWLKPKFSEVVDHELPSGVTLRTKSGTQIIDRFWAHLREHLQSRTRRVGTHATRRRIRSAQWTFWNKGQELWSRTGDMLKALY</sequence>
<reference evidence="1" key="1">
    <citation type="submission" date="2023-10" db="EMBL/GenBank/DDBJ databases">
        <authorList>
            <person name="Chen Y."/>
            <person name="Shah S."/>
            <person name="Dougan E. K."/>
            <person name="Thang M."/>
            <person name="Chan C."/>
        </authorList>
    </citation>
    <scope>NUCLEOTIDE SEQUENCE [LARGE SCALE GENOMIC DNA]</scope>
</reference>
<protein>
    <submittedName>
        <fullName evidence="1">Uncharacterized protein</fullName>
    </submittedName>
</protein>
<proteinExistence type="predicted"/>
<accession>A0ABN9QWJ8</accession>
<keyword evidence="2" id="KW-1185">Reference proteome</keyword>
<dbReference type="EMBL" id="CAUYUJ010004457">
    <property type="protein sequence ID" value="CAK0809656.1"/>
    <property type="molecule type" value="Genomic_DNA"/>
</dbReference>
<evidence type="ECO:0000313" key="1">
    <source>
        <dbReference type="EMBL" id="CAK0809656.1"/>
    </source>
</evidence>
<name>A0ABN9QWJ8_9DINO</name>
<evidence type="ECO:0000313" key="2">
    <source>
        <dbReference type="Proteomes" id="UP001189429"/>
    </source>
</evidence>
<gene>
    <name evidence="1" type="ORF">PCOR1329_LOCUS14862</name>
</gene>
<comment type="caution">
    <text evidence="1">The sequence shown here is derived from an EMBL/GenBank/DDBJ whole genome shotgun (WGS) entry which is preliminary data.</text>
</comment>
<dbReference type="Proteomes" id="UP001189429">
    <property type="component" value="Unassembled WGS sequence"/>
</dbReference>
<organism evidence="1 2">
    <name type="scientific">Prorocentrum cordatum</name>
    <dbReference type="NCBI Taxonomy" id="2364126"/>
    <lineage>
        <taxon>Eukaryota</taxon>
        <taxon>Sar</taxon>
        <taxon>Alveolata</taxon>
        <taxon>Dinophyceae</taxon>
        <taxon>Prorocentrales</taxon>
        <taxon>Prorocentraceae</taxon>
        <taxon>Prorocentrum</taxon>
    </lineage>
</organism>